<name>A0A7I8L6U9_SPIIN</name>
<feature type="compositionally biased region" description="Low complexity" evidence="1">
    <location>
        <begin position="49"/>
        <end position="60"/>
    </location>
</feature>
<feature type="compositionally biased region" description="Pro residues" evidence="1">
    <location>
        <begin position="100"/>
        <end position="110"/>
    </location>
</feature>
<dbReference type="AlphaFoldDB" id="A0A7I8L6U9"/>
<evidence type="ECO:0000313" key="2">
    <source>
        <dbReference type="EMBL" id="CAA7405729.1"/>
    </source>
</evidence>
<feature type="region of interest" description="Disordered" evidence="1">
    <location>
        <begin position="276"/>
        <end position="311"/>
    </location>
</feature>
<dbReference type="Proteomes" id="UP000663760">
    <property type="component" value="Chromosome 12"/>
</dbReference>
<accession>A0A7I8L6U9</accession>
<dbReference type="PANTHER" id="PTHR33472">
    <property type="entry name" value="OS01G0106600 PROTEIN"/>
    <property type="match status" value="1"/>
</dbReference>
<dbReference type="PANTHER" id="PTHR33472:SF28">
    <property type="entry name" value="BROMO AND FHA DOMAIN-CONTAINING PROTEIN DDB_G0267958"/>
    <property type="match status" value="1"/>
</dbReference>
<sequence length="379" mass="39400">MEKQQPTPLVSATSRPWFRLASQVRVDPLVLDSAVPPPPPPPAPERPPLRSLRSLPSASPTMAPAREPDPAPLSPLQSPLPPPSKGDPVPPAQKQQPTPGEGPAPPPPASSLPVQALTPWVQTPSPSPKDIGPSVPTPPSDVLNPPSSATVGQEKRPSPQVAAAPLEILRFPQTPHPEPETKPVVSSEPKPTPTAVNGPSENDDHPDDSKLKWATTGGGEKDATAPSSTPQDSSNVKKRDTAVAAAPRRKPADDGTERGVSVLTLAGDNMGACMDLSGGGGHRGERKNHGRRLAESTKNVAPGTTGGKPLVEDEVKGAFKSKAGASSSKPPPMVALVNSNVQSVNNSVMLNSSCVQQSPGVYITLSSGRRAPRPRPQKQ</sequence>
<feature type="region of interest" description="Disordered" evidence="1">
    <location>
        <begin position="30"/>
        <end position="264"/>
    </location>
</feature>
<evidence type="ECO:0000313" key="3">
    <source>
        <dbReference type="Proteomes" id="UP000663760"/>
    </source>
</evidence>
<feature type="compositionally biased region" description="Polar residues" evidence="1">
    <location>
        <begin position="225"/>
        <end position="234"/>
    </location>
</feature>
<evidence type="ECO:0000256" key="1">
    <source>
        <dbReference type="SAM" id="MobiDB-lite"/>
    </source>
</evidence>
<protein>
    <submittedName>
        <fullName evidence="2">Uncharacterized protein</fullName>
    </submittedName>
</protein>
<organism evidence="2 3">
    <name type="scientific">Spirodela intermedia</name>
    <name type="common">Intermediate duckweed</name>
    <dbReference type="NCBI Taxonomy" id="51605"/>
    <lineage>
        <taxon>Eukaryota</taxon>
        <taxon>Viridiplantae</taxon>
        <taxon>Streptophyta</taxon>
        <taxon>Embryophyta</taxon>
        <taxon>Tracheophyta</taxon>
        <taxon>Spermatophyta</taxon>
        <taxon>Magnoliopsida</taxon>
        <taxon>Liliopsida</taxon>
        <taxon>Araceae</taxon>
        <taxon>Lemnoideae</taxon>
        <taxon>Spirodela</taxon>
    </lineage>
</organism>
<feature type="compositionally biased region" description="Pro residues" evidence="1">
    <location>
        <begin position="35"/>
        <end position="46"/>
    </location>
</feature>
<proteinExistence type="predicted"/>
<dbReference type="EMBL" id="LR746275">
    <property type="protein sequence ID" value="CAA7405729.1"/>
    <property type="molecule type" value="Genomic_DNA"/>
</dbReference>
<reference evidence="2" key="1">
    <citation type="submission" date="2020-02" db="EMBL/GenBank/DDBJ databases">
        <authorList>
            <person name="Scholz U."/>
            <person name="Mascher M."/>
            <person name="Fiebig A."/>
        </authorList>
    </citation>
    <scope>NUCLEOTIDE SEQUENCE</scope>
</reference>
<feature type="compositionally biased region" description="Pro residues" evidence="1">
    <location>
        <begin position="70"/>
        <end position="91"/>
    </location>
</feature>
<gene>
    <name evidence="2" type="ORF">SI8410_12016407</name>
</gene>
<keyword evidence="3" id="KW-1185">Reference proteome</keyword>